<dbReference type="Gene3D" id="1.10.287.3240">
    <property type="match status" value="1"/>
</dbReference>
<dbReference type="AlphaFoldDB" id="A0A9X8ULP9"/>
<dbReference type="NCBIfam" id="TIGR00309">
    <property type="entry name" value="V_ATPase_subD"/>
    <property type="match status" value="1"/>
</dbReference>
<reference evidence="6 7" key="1">
    <citation type="submission" date="2019-03" db="EMBL/GenBank/DDBJ databases">
        <title>Genomic Encyclopedia of Type Strains, Phase IV (KMG-IV): sequencing the most valuable type-strain genomes for metagenomic binning, comparative biology and taxonomic classification.</title>
        <authorList>
            <person name="Goeker M."/>
        </authorList>
    </citation>
    <scope>NUCLEOTIDE SEQUENCE [LARGE SCALE GENOMIC DNA]</scope>
    <source>
        <strain evidence="6 7">DSM 100433</strain>
    </source>
</reference>
<keyword evidence="2 4" id="KW-0813">Transport</keyword>
<dbReference type="GO" id="GO:0005524">
    <property type="term" value="F:ATP binding"/>
    <property type="evidence" value="ECO:0007669"/>
    <property type="project" value="UniProtKB-UniRule"/>
</dbReference>
<dbReference type="FunFam" id="1.10.287.3240:FF:000007">
    <property type="entry name" value="V-type ATP synthase subunit D"/>
    <property type="match status" value="1"/>
</dbReference>
<evidence type="ECO:0000256" key="2">
    <source>
        <dbReference type="ARBA" id="ARBA00022448"/>
    </source>
</evidence>
<keyword evidence="4" id="KW-0375">Hydrogen ion transport</keyword>
<evidence type="ECO:0000256" key="3">
    <source>
        <dbReference type="ARBA" id="ARBA00023065"/>
    </source>
</evidence>
<dbReference type="OrthoDB" id="9781718at2"/>
<evidence type="ECO:0000313" key="6">
    <source>
        <dbReference type="EMBL" id="TCL44723.1"/>
    </source>
</evidence>
<feature type="coiled-coil region" evidence="5">
    <location>
        <begin position="147"/>
        <end position="174"/>
    </location>
</feature>
<comment type="function">
    <text evidence="4">Produces ATP from ADP in the presence of a proton gradient across the membrane.</text>
</comment>
<evidence type="ECO:0000256" key="4">
    <source>
        <dbReference type="HAMAP-Rule" id="MF_00271"/>
    </source>
</evidence>
<evidence type="ECO:0000313" key="7">
    <source>
        <dbReference type="Proteomes" id="UP000294682"/>
    </source>
</evidence>
<comment type="similarity">
    <text evidence="1 4">Belongs to the V-ATPase D subunit family.</text>
</comment>
<proteinExistence type="inferred from homology"/>
<accession>A0A9X8ULP9</accession>
<dbReference type="NCBIfam" id="NF001543">
    <property type="entry name" value="PRK00373.1-2"/>
    <property type="match status" value="1"/>
</dbReference>
<dbReference type="RefSeq" id="WP_117507588.1">
    <property type="nucleotide sequence ID" value="NZ_SLUK01000002.1"/>
</dbReference>
<keyword evidence="4" id="KW-0066">ATP synthesis</keyword>
<dbReference type="PANTHER" id="PTHR11671">
    <property type="entry name" value="V-TYPE ATP SYNTHASE SUBUNIT D"/>
    <property type="match status" value="1"/>
</dbReference>
<comment type="caution">
    <text evidence="6">The sequence shown here is derived from an EMBL/GenBank/DDBJ whole genome shotgun (WGS) entry which is preliminary data.</text>
</comment>
<sequence length="218" mass="25247">MATMNVSPTRMELTRLKKRLKTATRGHKLLKDKRDDLMKKFLELVRKNKEFREIVEQKIMRMYSGFAVASAVMSPEMLEEALMLPKESVELNVETRNVMSVNVPVFEFSTDVENLSDIYSYGFAFTSGELDSSVAALQDVLPYLLQLAQMEKSAQLLAEEIEKTRRRVNALEYVQIPMLQETIKHISMKLDENERGNLSRLMKIKDMMVEQSRQAMEN</sequence>
<name>A0A9X8ULP9_9FIRM</name>
<dbReference type="Pfam" id="PF01813">
    <property type="entry name" value="ATP-synt_D"/>
    <property type="match status" value="1"/>
</dbReference>
<evidence type="ECO:0000256" key="5">
    <source>
        <dbReference type="SAM" id="Coils"/>
    </source>
</evidence>
<dbReference type="GO" id="GO:0046933">
    <property type="term" value="F:proton-transporting ATP synthase activity, rotational mechanism"/>
    <property type="evidence" value="ECO:0007669"/>
    <property type="project" value="UniProtKB-UniRule"/>
</dbReference>
<organism evidence="6 7">
    <name type="scientific">Harryflintia acetispora</name>
    <dbReference type="NCBI Taxonomy" id="1849041"/>
    <lineage>
        <taxon>Bacteria</taxon>
        <taxon>Bacillati</taxon>
        <taxon>Bacillota</taxon>
        <taxon>Clostridia</taxon>
        <taxon>Eubacteriales</taxon>
        <taxon>Oscillospiraceae</taxon>
        <taxon>Harryflintia</taxon>
    </lineage>
</organism>
<dbReference type="HAMAP" id="MF_00271">
    <property type="entry name" value="ATP_synth_D_arch"/>
    <property type="match status" value="1"/>
</dbReference>
<dbReference type="InterPro" id="IPR002699">
    <property type="entry name" value="V_ATPase_D"/>
</dbReference>
<evidence type="ECO:0000256" key="1">
    <source>
        <dbReference type="ARBA" id="ARBA00005850"/>
    </source>
</evidence>
<keyword evidence="7" id="KW-1185">Reference proteome</keyword>
<keyword evidence="5" id="KW-0175">Coiled coil</keyword>
<dbReference type="GO" id="GO:0042777">
    <property type="term" value="P:proton motive force-driven plasma membrane ATP synthesis"/>
    <property type="evidence" value="ECO:0007669"/>
    <property type="project" value="UniProtKB-UniRule"/>
</dbReference>
<dbReference type="Proteomes" id="UP000294682">
    <property type="component" value="Unassembled WGS sequence"/>
</dbReference>
<gene>
    <name evidence="4" type="primary">atpD</name>
    <name evidence="6" type="ORF">EDD78_102349</name>
</gene>
<dbReference type="GO" id="GO:0046961">
    <property type="term" value="F:proton-transporting ATPase activity, rotational mechanism"/>
    <property type="evidence" value="ECO:0007669"/>
    <property type="project" value="InterPro"/>
</dbReference>
<dbReference type="EMBL" id="SLUK01000002">
    <property type="protein sequence ID" value="TCL44723.1"/>
    <property type="molecule type" value="Genomic_DNA"/>
</dbReference>
<protein>
    <recommendedName>
        <fullName evidence="4">V-type ATP synthase subunit D</fullName>
    </recommendedName>
    <alternativeName>
        <fullName evidence="4">V-ATPase subunit D</fullName>
    </alternativeName>
</protein>
<keyword evidence="3 4" id="KW-0406">Ion transport</keyword>